<keyword evidence="1" id="KW-1133">Transmembrane helix</keyword>
<sequence length="219" mass="24244">MGRKLALGLIWTAFTAYTLLLAPLDQPGTLTVIGKLVTLQWEGINPYVITLFSLMGVWPMVYACLMFIDERSQTISAWPSFLASNGSGVIGMIPYLMLREPSEEFTGNKGFLLECLDSRQTGVALTLTTIGLLAYAVLTGDWGDFVHQWHTSRFVHLMSGDFCLMCVVFPSLLGDDMARRGLRDSLIFWAVSLVPLFGALAYLCLRPPLPESNALLENQ</sequence>
<name>A0A951UD29_9CYAN</name>
<dbReference type="AlphaFoldDB" id="A0A951UD29"/>
<reference evidence="2" key="2">
    <citation type="journal article" date="2022" name="Microbiol. Resour. Announc.">
        <title>Metagenome Sequencing to Explore Phylogenomics of Terrestrial Cyanobacteria.</title>
        <authorList>
            <person name="Ward R.D."/>
            <person name="Stajich J.E."/>
            <person name="Johansen J.R."/>
            <person name="Huntemann M."/>
            <person name="Clum A."/>
            <person name="Foster B."/>
            <person name="Foster B."/>
            <person name="Roux S."/>
            <person name="Palaniappan K."/>
            <person name="Varghese N."/>
            <person name="Mukherjee S."/>
            <person name="Reddy T.B.K."/>
            <person name="Daum C."/>
            <person name="Copeland A."/>
            <person name="Chen I.A."/>
            <person name="Ivanova N.N."/>
            <person name="Kyrpides N.C."/>
            <person name="Shapiro N."/>
            <person name="Eloe-Fadrosh E.A."/>
            <person name="Pietrasiak N."/>
        </authorList>
    </citation>
    <scope>NUCLEOTIDE SEQUENCE</scope>
    <source>
        <strain evidence="2">CPER-KK1</strain>
    </source>
</reference>
<comment type="caution">
    <text evidence="2">The sequence shown here is derived from an EMBL/GenBank/DDBJ whole genome shotgun (WGS) entry which is preliminary data.</text>
</comment>
<feature type="transmembrane region" description="Helical" evidence="1">
    <location>
        <begin position="122"/>
        <end position="142"/>
    </location>
</feature>
<organism evidence="2 3">
    <name type="scientific">Symplocastrum torsivum CPER-KK1</name>
    <dbReference type="NCBI Taxonomy" id="450513"/>
    <lineage>
        <taxon>Bacteria</taxon>
        <taxon>Bacillati</taxon>
        <taxon>Cyanobacteriota</taxon>
        <taxon>Cyanophyceae</taxon>
        <taxon>Oscillatoriophycideae</taxon>
        <taxon>Oscillatoriales</taxon>
        <taxon>Microcoleaceae</taxon>
        <taxon>Symplocastrum</taxon>
    </lineage>
</organism>
<proteinExistence type="predicted"/>
<gene>
    <name evidence="2" type="ORF">KME25_22905</name>
</gene>
<evidence type="ECO:0000313" key="2">
    <source>
        <dbReference type="EMBL" id="MBW4547261.1"/>
    </source>
</evidence>
<protein>
    <submittedName>
        <fullName evidence="2">DUF2834 domain-containing protein</fullName>
    </submittedName>
</protein>
<accession>A0A951UD29</accession>
<evidence type="ECO:0000256" key="1">
    <source>
        <dbReference type="SAM" id="Phobius"/>
    </source>
</evidence>
<feature type="transmembrane region" description="Helical" evidence="1">
    <location>
        <begin position="154"/>
        <end position="174"/>
    </location>
</feature>
<dbReference type="PANTHER" id="PTHR36009:SF3">
    <property type="entry name" value="TRANSMEMBRANE PROTEIN"/>
    <property type="match status" value="1"/>
</dbReference>
<dbReference type="EMBL" id="JAHHIF010000038">
    <property type="protein sequence ID" value="MBW4547261.1"/>
    <property type="molecule type" value="Genomic_DNA"/>
</dbReference>
<reference evidence="2" key="1">
    <citation type="submission" date="2021-05" db="EMBL/GenBank/DDBJ databases">
        <authorList>
            <person name="Pietrasiak N."/>
            <person name="Ward R."/>
            <person name="Stajich J.E."/>
            <person name="Kurbessoian T."/>
        </authorList>
    </citation>
    <scope>NUCLEOTIDE SEQUENCE</scope>
    <source>
        <strain evidence="2">CPER-KK1</strain>
    </source>
</reference>
<dbReference type="PANTHER" id="PTHR36009">
    <property type="match status" value="1"/>
</dbReference>
<keyword evidence="1" id="KW-0812">Transmembrane</keyword>
<dbReference type="Proteomes" id="UP000753908">
    <property type="component" value="Unassembled WGS sequence"/>
</dbReference>
<evidence type="ECO:0000313" key="3">
    <source>
        <dbReference type="Proteomes" id="UP000753908"/>
    </source>
</evidence>
<feature type="transmembrane region" description="Helical" evidence="1">
    <location>
        <begin position="45"/>
        <end position="68"/>
    </location>
</feature>
<keyword evidence="1" id="KW-0472">Membrane</keyword>
<feature type="transmembrane region" description="Helical" evidence="1">
    <location>
        <begin position="186"/>
        <end position="205"/>
    </location>
</feature>